<organism evidence="1">
    <name type="scientific">Pseudomonas phage vB_PaeP_FBPa42</name>
    <dbReference type="NCBI Taxonomy" id="3231240"/>
    <lineage>
        <taxon>Viruses</taxon>
    </lineage>
</organism>
<accession>A0AAU8KTV3</accession>
<name>A0AAU8KTV3_9VIRU</name>
<sequence>MKTFELLRMEGLRTYGRQVQAATWREAEQQCRDGEIVNGELIGVYDCDPVTEAVCTARNDVMIERMEAVYG</sequence>
<proteinExistence type="predicted"/>
<reference evidence="1" key="1">
    <citation type="submission" date="2024-05" db="EMBL/GenBank/DDBJ databases">
        <title>Defense systems in Pseudomonas aeruginosa.</title>
        <authorList>
            <person name="van den Berg D.F."/>
            <person name="Costa R.A."/>
        </authorList>
    </citation>
    <scope>NUCLEOTIDE SEQUENCE</scope>
</reference>
<dbReference type="EMBL" id="PP813864">
    <property type="protein sequence ID" value="XCN26760.1"/>
    <property type="molecule type" value="Genomic_DNA"/>
</dbReference>
<protein>
    <submittedName>
        <fullName evidence="1">Uncharacterized protein</fullName>
    </submittedName>
</protein>
<evidence type="ECO:0000313" key="1">
    <source>
        <dbReference type="EMBL" id="XCN26760.1"/>
    </source>
</evidence>